<evidence type="ECO:0000256" key="4">
    <source>
        <dbReference type="ARBA" id="ARBA00022801"/>
    </source>
</evidence>
<dbReference type="PANTHER" id="PTHR10728:SF33">
    <property type="entry name" value="LYSOPHOSPHOLIPASE 1-RELATED"/>
    <property type="match status" value="1"/>
</dbReference>
<name>A0A9P4Y0Y4_CRYP1</name>
<evidence type="ECO:0000256" key="2">
    <source>
        <dbReference type="ARBA" id="ARBA00013274"/>
    </source>
</evidence>
<organism evidence="12 13">
    <name type="scientific">Cryphonectria parasitica (strain ATCC 38755 / EP155)</name>
    <dbReference type="NCBI Taxonomy" id="660469"/>
    <lineage>
        <taxon>Eukaryota</taxon>
        <taxon>Fungi</taxon>
        <taxon>Dikarya</taxon>
        <taxon>Ascomycota</taxon>
        <taxon>Pezizomycotina</taxon>
        <taxon>Sordariomycetes</taxon>
        <taxon>Sordariomycetidae</taxon>
        <taxon>Diaporthales</taxon>
        <taxon>Cryphonectriaceae</taxon>
        <taxon>Cryphonectria-Endothia species complex</taxon>
        <taxon>Cryphonectria</taxon>
    </lineage>
</organism>
<evidence type="ECO:0000256" key="10">
    <source>
        <dbReference type="RuleBase" id="RU362103"/>
    </source>
</evidence>
<dbReference type="SUPFAM" id="SSF52151">
    <property type="entry name" value="FabD/lysophospholipase-like"/>
    <property type="match status" value="1"/>
</dbReference>
<dbReference type="GO" id="GO:0005783">
    <property type="term" value="C:endoplasmic reticulum"/>
    <property type="evidence" value="ECO:0007669"/>
    <property type="project" value="TreeGrafter"/>
</dbReference>
<dbReference type="FunFam" id="3.40.1090.10:FF:000010">
    <property type="entry name" value="Lysophospholipase"/>
    <property type="match status" value="1"/>
</dbReference>
<dbReference type="GO" id="GO:0046475">
    <property type="term" value="P:glycerophospholipid catabolic process"/>
    <property type="evidence" value="ECO:0007669"/>
    <property type="project" value="TreeGrafter"/>
</dbReference>
<dbReference type="AlphaFoldDB" id="A0A9P4Y0Y4"/>
<protein>
    <recommendedName>
        <fullName evidence="2 10">Lysophospholipase</fullName>
        <ecNumber evidence="2 10">3.1.1.5</ecNumber>
    </recommendedName>
</protein>
<dbReference type="Proteomes" id="UP000803844">
    <property type="component" value="Unassembled WGS sequence"/>
</dbReference>
<dbReference type="EC" id="3.1.1.5" evidence="2 10"/>
<dbReference type="InterPro" id="IPR002642">
    <property type="entry name" value="LysoPLipase_cat_dom"/>
</dbReference>
<keyword evidence="4 9" id="KW-0378">Hydrolase</keyword>
<evidence type="ECO:0000256" key="8">
    <source>
        <dbReference type="ARBA" id="ARBA00049531"/>
    </source>
</evidence>
<dbReference type="GO" id="GO:0004623">
    <property type="term" value="F:phospholipase A2 activity"/>
    <property type="evidence" value="ECO:0007669"/>
    <property type="project" value="TreeGrafter"/>
</dbReference>
<keyword evidence="5 9" id="KW-0442">Lipid degradation</keyword>
<comment type="similarity">
    <text evidence="1 10">Belongs to the lysophospholipase family.</text>
</comment>
<dbReference type="GO" id="GO:0004622">
    <property type="term" value="F:phosphatidylcholine lysophospholipase activity"/>
    <property type="evidence" value="ECO:0007669"/>
    <property type="project" value="UniProtKB-EC"/>
</dbReference>
<keyword evidence="7" id="KW-0325">Glycoprotein</keyword>
<dbReference type="GO" id="GO:0005829">
    <property type="term" value="C:cytosol"/>
    <property type="evidence" value="ECO:0007669"/>
    <property type="project" value="TreeGrafter"/>
</dbReference>
<evidence type="ECO:0000313" key="12">
    <source>
        <dbReference type="EMBL" id="KAF3764365.1"/>
    </source>
</evidence>
<comment type="caution">
    <text evidence="12">The sequence shown here is derived from an EMBL/GenBank/DDBJ whole genome shotgun (WGS) entry which is preliminary data.</text>
</comment>
<evidence type="ECO:0000256" key="6">
    <source>
        <dbReference type="ARBA" id="ARBA00023098"/>
    </source>
</evidence>
<evidence type="ECO:0000256" key="7">
    <source>
        <dbReference type="ARBA" id="ARBA00023180"/>
    </source>
</evidence>
<evidence type="ECO:0000256" key="3">
    <source>
        <dbReference type="ARBA" id="ARBA00022729"/>
    </source>
</evidence>
<dbReference type="EMBL" id="MU032348">
    <property type="protein sequence ID" value="KAF3764365.1"/>
    <property type="molecule type" value="Genomic_DNA"/>
</dbReference>
<accession>A0A9P4Y0Y4</accession>
<dbReference type="InterPro" id="IPR016035">
    <property type="entry name" value="Acyl_Trfase/lysoPLipase"/>
</dbReference>
<proteinExistence type="inferred from homology"/>
<dbReference type="OrthoDB" id="4084751at2759"/>
<evidence type="ECO:0000256" key="5">
    <source>
        <dbReference type="ARBA" id="ARBA00022963"/>
    </source>
</evidence>
<dbReference type="GeneID" id="63841908"/>
<evidence type="ECO:0000259" key="11">
    <source>
        <dbReference type="PROSITE" id="PS51210"/>
    </source>
</evidence>
<reference evidence="12" key="1">
    <citation type="journal article" date="2020" name="Phytopathology">
        <title>Genome sequence of the chestnut blight fungus Cryphonectria parasitica EP155: A fundamental resource for an archetypical invasive plant pathogen.</title>
        <authorList>
            <person name="Crouch J.A."/>
            <person name="Dawe A."/>
            <person name="Aerts A."/>
            <person name="Barry K."/>
            <person name="Churchill A.C.L."/>
            <person name="Grimwood J."/>
            <person name="Hillman B."/>
            <person name="Milgroom M.G."/>
            <person name="Pangilinan J."/>
            <person name="Smith M."/>
            <person name="Salamov A."/>
            <person name="Schmutz J."/>
            <person name="Yadav J."/>
            <person name="Grigoriev I.V."/>
            <person name="Nuss D."/>
        </authorList>
    </citation>
    <scope>NUCLEOTIDE SEQUENCE</scope>
    <source>
        <strain evidence="12">EP155</strain>
    </source>
</reference>
<evidence type="ECO:0000313" key="13">
    <source>
        <dbReference type="Proteomes" id="UP000803844"/>
    </source>
</evidence>
<sequence>MALDKVAAVLFLVALPNSPSGDYGPQVVTCPSTRPTIRSAASGLSTNETAWLSKRRAATVQPMVDFMTRANITGFDAESYLDQYASNVSALPNIAIAVSGGGYRALMNGGGFLKAADNRTTGSTGDGGIGGLLQSATYVAGLSGGGWLVGSIYQNNFSSVESLMQDGIVWQFQNNIFEGPDTGGIGVFDTAEYWYDINEQVDDKSDPGWPTSITDYWGRALSYQLIDAPAGGPAYTWSSIALDQNLIDGNIPMPLLVADGRDPGTQIISLNATNYELGPWEIGTWDPTVYGFVPTRYVGSNFSAGSIADGGHCVEGFDQAGFVMGTSSTLFNQFLLANITSTTNIPSAVANAIDAVLEDIGAADDDIAQWTPNPFRGYNPSTNPTTNTDQLSLVDGGEDLQNIPLNPLIQPVRAVDVIFAVDSSADTELNWPNGTALRATYQRSLGTIANGTLFPSVPDDHTFINLGLNYRPAFFGCDADNFTTSSTTVVPPLIVYIPNAPYTTTSNVSTFDPSYPLNQRDDIIANSLNAATQGNGTLDPEWTACLACAALSRSLRRTGTAVPSGCQTCFTRYCWNGTLDTTDNGPYEPSLRIGNESTSSAGLWKVVLSVAAVVLLGGNI</sequence>
<evidence type="ECO:0000256" key="9">
    <source>
        <dbReference type="PROSITE-ProRule" id="PRU00555"/>
    </source>
</evidence>
<comment type="catalytic activity">
    <reaction evidence="8 10">
        <text>a 1-acyl-sn-glycero-3-phosphocholine + H2O = sn-glycerol 3-phosphocholine + a fatty acid + H(+)</text>
        <dbReference type="Rhea" id="RHEA:15177"/>
        <dbReference type="ChEBI" id="CHEBI:15377"/>
        <dbReference type="ChEBI" id="CHEBI:15378"/>
        <dbReference type="ChEBI" id="CHEBI:16870"/>
        <dbReference type="ChEBI" id="CHEBI:28868"/>
        <dbReference type="ChEBI" id="CHEBI:58168"/>
        <dbReference type="EC" id="3.1.1.5"/>
    </reaction>
</comment>
<dbReference type="PROSITE" id="PS51210">
    <property type="entry name" value="PLA2C"/>
    <property type="match status" value="1"/>
</dbReference>
<feature type="chain" id="PRO_5040545771" description="Lysophospholipase" evidence="10">
    <location>
        <begin position="22"/>
        <end position="620"/>
    </location>
</feature>
<keyword evidence="6 9" id="KW-0443">Lipid metabolism</keyword>
<dbReference type="PANTHER" id="PTHR10728">
    <property type="entry name" value="CYTOSOLIC PHOSPHOLIPASE A2"/>
    <property type="match status" value="1"/>
</dbReference>
<dbReference type="Pfam" id="PF01735">
    <property type="entry name" value="PLA2_B"/>
    <property type="match status" value="1"/>
</dbReference>
<dbReference type="SMART" id="SM00022">
    <property type="entry name" value="PLAc"/>
    <property type="match status" value="1"/>
</dbReference>
<keyword evidence="13" id="KW-1185">Reference proteome</keyword>
<gene>
    <name evidence="12" type="ORF">M406DRAFT_62434</name>
</gene>
<keyword evidence="3 10" id="KW-0732">Signal</keyword>
<dbReference type="Gene3D" id="3.40.1090.10">
    <property type="entry name" value="Cytosolic phospholipase A2 catalytic domain"/>
    <property type="match status" value="1"/>
</dbReference>
<feature type="signal peptide" evidence="10">
    <location>
        <begin position="1"/>
        <end position="21"/>
    </location>
</feature>
<dbReference type="RefSeq" id="XP_040775326.1">
    <property type="nucleotide sequence ID" value="XM_040924779.1"/>
</dbReference>
<feature type="domain" description="PLA2c" evidence="11">
    <location>
        <begin position="29"/>
        <end position="580"/>
    </location>
</feature>
<evidence type="ECO:0000256" key="1">
    <source>
        <dbReference type="ARBA" id="ARBA00008780"/>
    </source>
</evidence>